<dbReference type="InterPro" id="IPR002182">
    <property type="entry name" value="NB-ARC"/>
</dbReference>
<evidence type="ECO:0000256" key="1">
    <source>
        <dbReference type="ARBA" id="ARBA00008894"/>
    </source>
</evidence>
<keyword evidence="9" id="KW-1185">Reference proteome</keyword>
<protein>
    <submittedName>
        <fullName evidence="8">Disease resistance protein RPS2</fullName>
    </submittedName>
</protein>
<keyword evidence="2" id="KW-0677">Repeat</keyword>
<dbReference type="GO" id="GO:0002758">
    <property type="term" value="P:innate immune response-activating signaling pathway"/>
    <property type="evidence" value="ECO:0007669"/>
    <property type="project" value="UniProtKB-ARBA"/>
</dbReference>
<dbReference type="Gene3D" id="3.40.50.300">
    <property type="entry name" value="P-loop containing nucleotide triphosphate hydrolases"/>
    <property type="match status" value="1"/>
</dbReference>
<dbReference type="InterPro" id="IPR057135">
    <property type="entry name" value="At4g27190-like_LRR"/>
</dbReference>
<name>A0AAV9DEK2_ACOCL</name>
<evidence type="ECO:0000313" key="8">
    <source>
        <dbReference type="EMBL" id="KAK1299370.1"/>
    </source>
</evidence>
<dbReference type="GO" id="GO:0042742">
    <property type="term" value="P:defense response to bacterium"/>
    <property type="evidence" value="ECO:0007669"/>
    <property type="project" value="UniProtKB-ARBA"/>
</dbReference>
<organism evidence="8 9">
    <name type="scientific">Acorus calamus</name>
    <name type="common">Sweet flag</name>
    <dbReference type="NCBI Taxonomy" id="4465"/>
    <lineage>
        <taxon>Eukaryota</taxon>
        <taxon>Viridiplantae</taxon>
        <taxon>Streptophyta</taxon>
        <taxon>Embryophyta</taxon>
        <taxon>Tracheophyta</taxon>
        <taxon>Spermatophyta</taxon>
        <taxon>Magnoliopsida</taxon>
        <taxon>Liliopsida</taxon>
        <taxon>Acoraceae</taxon>
        <taxon>Acorus</taxon>
    </lineage>
</organism>
<evidence type="ECO:0000259" key="5">
    <source>
        <dbReference type="Pfam" id="PF00931"/>
    </source>
</evidence>
<evidence type="ECO:0000256" key="4">
    <source>
        <dbReference type="ARBA" id="ARBA00022840"/>
    </source>
</evidence>
<dbReference type="Gene3D" id="1.10.8.430">
    <property type="entry name" value="Helical domain of apoptotic protease-activating factors"/>
    <property type="match status" value="1"/>
</dbReference>
<feature type="domain" description="NB-ARC" evidence="5">
    <location>
        <begin position="271"/>
        <end position="441"/>
    </location>
</feature>
<feature type="domain" description="Disease resistance protein winged helix" evidence="7">
    <location>
        <begin position="531"/>
        <end position="601"/>
    </location>
</feature>
<keyword evidence="4" id="KW-0547">Nucleotide-binding</keyword>
<dbReference type="InterPro" id="IPR058922">
    <property type="entry name" value="WHD_DRP"/>
</dbReference>
<dbReference type="SUPFAM" id="SSF52540">
    <property type="entry name" value="P-loop containing nucleoside triphosphate hydrolases"/>
    <property type="match status" value="1"/>
</dbReference>
<dbReference type="Pfam" id="PF23559">
    <property type="entry name" value="WHD_DRP"/>
    <property type="match status" value="1"/>
</dbReference>
<dbReference type="PANTHER" id="PTHR33463">
    <property type="entry name" value="NB-ARC DOMAIN-CONTAINING PROTEIN-RELATED"/>
    <property type="match status" value="1"/>
</dbReference>
<proteinExistence type="inferred from homology"/>
<dbReference type="GO" id="GO:0043531">
    <property type="term" value="F:ADP binding"/>
    <property type="evidence" value="ECO:0007669"/>
    <property type="project" value="InterPro"/>
</dbReference>
<dbReference type="FunFam" id="1.10.8.430:FF:000003">
    <property type="entry name" value="Probable disease resistance protein At5g66910"/>
    <property type="match status" value="1"/>
</dbReference>
<dbReference type="Gene3D" id="3.80.10.10">
    <property type="entry name" value="Ribonuclease Inhibitor"/>
    <property type="match status" value="2"/>
</dbReference>
<reference evidence="8" key="1">
    <citation type="journal article" date="2023" name="Nat. Commun.">
        <title>Diploid and tetraploid genomes of Acorus and the evolution of monocots.</title>
        <authorList>
            <person name="Ma L."/>
            <person name="Liu K.W."/>
            <person name="Li Z."/>
            <person name="Hsiao Y.Y."/>
            <person name="Qi Y."/>
            <person name="Fu T."/>
            <person name="Tang G.D."/>
            <person name="Zhang D."/>
            <person name="Sun W.H."/>
            <person name="Liu D.K."/>
            <person name="Li Y."/>
            <person name="Chen G.Z."/>
            <person name="Liu X.D."/>
            <person name="Liao X.Y."/>
            <person name="Jiang Y.T."/>
            <person name="Yu X."/>
            <person name="Hao Y."/>
            <person name="Huang J."/>
            <person name="Zhao X.W."/>
            <person name="Ke S."/>
            <person name="Chen Y.Y."/>
            <person name="Wu W.L."/>
            <person name="Hsu J.L."/>
            <person name="Lin Y.F."/>
            <person name="Huang M.D."/>
            <person name="Li C.Y."/>
            <person name="Huang L."/>
            <person name="Wang Z.W."/>
            <person name="Zhao X."/>
            <person name="Zhong W.Y."/>
            <person name="Peng D.H."/>
            <person name="Ahmad S."/>
            <person name="Lan S."/>
            <person name="Zhang J.S."/>
            <person name="Tsai W.C."/>
            <person name="Van de Peer Y."/>
            <person name="Liu Z.J."/>
        </authorList>
    </citation>
    <scope>NUCLEOTIDE SEQUENCE</scope>
    <source>
        <strain evidence="8">CP</strain>
    </source>
</reference>
<dbReference type="InterPro" id="IPR027417">
    <property type="entry name" value="P-loop_NTPase"/>
</dbReference>
<dbReference type="Pfam" id="PF00931">
    <property type="entry name" value="NB-ARC"/>
    <property type="match status" value="1"/>
</dbReference>
<dbReference type="FunFam" id="3.40.50.300:FF:001091">
    <property type="entry name" value="Probable disease resistance protein At1g61300"/>
    <property type="match status" value="1"/>
</dbReference>
<evidence type="ECO:0000259" key="7">
    <source>
        <dbReference type="Pfam" id="PF23559"/>
    </source>
</evidence>
<reference evidence="8" key="2">
    <citation type="submission" date="2023-06" db="EMBL/GenBank/DDBJ databases">
        <authorList>
            <person name="Ma L."/>
            <person name="Liu K.-W."/>
            <person name="Li Z."/>
            <person name="Hsiao Y.-Y."/>
            <person name="Qi Y."/>
            <person name="Fu T."/>
            <person name="Tang G."/>
            <person name="Zhang D."/>
            <person name="Sun W.-H."/>
            <person name="Liu D.-K."/>
            <person name="Li Y."/>
            <person name="Chen G.-Z."/>
            <person name="Liu X.-D."/>
            <person name="Liao X.-Y."/>
            <person name="Jiang Y.-T."/>
            <person name="Yu X."/>
            <person name="Hao Y."/>
            <person name="Huang J."/>
            <person name="Zhao X.-W."/>
            <person name="Ke S."/>
            <person name="Chen Y.-Y."/>
            <person name="Wu W.-L."/>
            <person name="Hsu J.-L."/>
            <person name="Lin Y.-F."/>
            <person name="Huang M.-D."/>
            <person name="Li C.-Y."/>
            <person name="Huang L."/>
            <person name="Wang Z.-W."/>
            <person name="Zhao X."/>
            <person name="Zhong W.-Y."/>
            <person name="Peng D.-H."/>
            <person name="Ahmad S."/>
            <person name="Lan S."/>
            <person name="Zhang J.-S."/>
            <person name="Tsai W.-C."/>
            <person name="Van De Peer Y."/>
            <person name="Liu Z.-J."/>
        </authorList>
    </citation>
    <scope>NUCLEOTIDE SEQUENCE</scope>
    <source>
        <strain evidence="8">CP</strain>
        <tissue evidence="8">Leaves</tissue>
    </source>
</reference>
<gene>
    <name evidence="8" type="primary">RPS2</name>
    <name evidence="8" type="ORF">QJS10_CPB14g01298</name>
</gene>
<dbReference type="InterPro" id="IPR050905">
    <property type="entry name" value="Plant_NBS-LRR"/>
</dbReference>
<dbReference type="SUPFAM" id="SSF52058">
    <property type="entry name" value="L domain-like"/>
    <property type="match status" value="1"/>
</dbReference>
<accession>A0AAV9DEK2</accession>
<evidence type="ECO:0000313" key="9">
    <source>
        <dbReference type="Proteomes" id="UP001180020"/>
    </source>
</evidence>
<evidence type="ECO:0000259" key="6">
    <source>
        <dbReference type="Pfam" id="PF23247"/>
    </source>
</evidence>
<comment type="caution">
    <text evidence="8">The sequence shown here is derived from an EMBL/GenBank/DDBJ whole genome shotgun (WGS) entry which is preliminary data.</text>
</comment>
<dbReference type="GO" id="GO:0005524">
    <property type="term" value="F:ATP binding"/>
    <property type="evidence" value="ECO:0007669"/>
    <property type="project" value="UniProtKB-KW"/>
</dbReference>
<sequence length="1011" mass="114243">MATEASSWLQFCCTPLRDCTCKLLIQKLGYFISLQEKILKLEGEMNYLEALKGGVMGRVQNMEHNEPRKRTELFVLWINKVSPLCERWTSIDNEFKSRRTCLCGCSRNILSDYKLGKNVFFLLEDVRVLKKEGSEFTDNDITEELIFPRKYVWLLRKEIKELEVLLHGVSSEVNELEKTPGMERTNPVAVWLDTVRSLKERYDSIEADIKSTCNCVGDCYLNCSPSEEDGRRAIVLLEKVREATIERSNLTKLVEAIPGPSSLETDSPLKEALEKLRSIFFKKHKAGVIGVCGMGGIGKTTLLKRFEAELLHRPGDFKKIIFVVVSKEPNAQKIQKEMGEKLGISFPEGGSVEDQAPKVSAALHDNKFVLLLDDVWDGIKLKNILRHIGVPFPNEENKCKFILTSRSAVACNKMGANDHKVKVGYLKSDEAWTLFKQNAGEMIINSDLEIQVHAETMVKKCGGLPLALMVIGSAMASKTTVSEWKHAASSMKELWTDKIEGMEVELLSSLKLSYDNLPSDTIKECFLYCCLYPEDWKIDKKDIVDYWVGEGFFDDEYGDEIDKARGEGHSIIGRLMAAHLLETGHYSDSWVRMHDVIRDMALWISKDKFLVRAGLGLTKAPEPRIWSGNKRISLMENDIKNLPSLISDCPNLSTLLLQFNYMLSGKVSSGFFQSMTNLRVLDLSWTEIISLPIELGWLTRLRYLDLRGTTQLESIPKEAISTLGELQLLNLTLSKYSIGDGSTNVENSLCDPEVSIKDLDALKSLQEVHLDLKSVDVYDQFLSLTKLPRITGTLSLCDLKVSGTLHLSSTSLKMDHLISFVIRDCEGLEEIIFSGGENDPLLPNLSELRLGNLHDLRMIKVGSHVALQNLRELHISKCIRLKHLSCIRHLGCLESVYILECNEMKELIGGEDGVVEDEASTLSLSLPKLKSLVLHDLPQLESICEHPLLFPSLKKLSVFKCPHLKKLPLEINSAPNLEEIRGDQEWWDGLVWDDEPIKQKFTDIYQRPITS</sequence>
<dbReference type="GO" id="GO:0009626">
    <property type="term" value="P:plant-type hypersensitive response"/>
    <property type="evidence" value="ECO:0007669"/>
    <property type="project" value="UniProtKB-ARBA"/>
</dbReference>
<evidence type="ECO:0000256" key="3">
    <source>
        <dbReference type="ARBA" id="ARBA00022821"/>
    </source>
</evidence>
<keyword evidence="4" id="KW-0067">ATP-binding</keyword>
<keyword evidence="3" id="KW-0611">Plant defense</keyword>
<dbReference type="Proteomes" id="UP001180020">
    <property type="component" value="Unassembled WGS sequence"/>
</dbReference>
<dbReference type="AlphaFoldDB" id="A0AAV9DEK2"/>
<comment type="similarity">
    <text evidence="1">Belongs to the disease resistance NB-LRR family.</text>
</comment>
<dbReference type="InterPro" id="IPR032675">
    <property type="entry name" value="LRR_dom_sf"/>
</dbReference>
<dbReference type="PANTHER" id="PTHR33463:SF204">
    <property type="entry name" value="NB-ARC DOMAIN-CONTAINING PROTEIN"/>
    <property type="match status" value="1"/>
</dbReference>
<dbReference type="PRINTS" id="PR00364">
    <property type="entry name" value="DISEASERSIST"/>
</dbReference>
<feature type="domain" description="Disease resistance protein At4g27190-like leucine-rich repeats" evidence="6">
    <location>
        <begin position="868"/>
        <end position="967"/>
    </location>
</feature>
<dbReference type="Pfam" id="PF23247">
    <property type="entry name" value="LRR_RPS2"/>
    <property type="match status" value="1"/>
</dbReference>
<dbReference type="InterPro" id="IPR042197">
    <property type="entry name" value="Apaf_helical"/>
</dbReference>
<dbReference type="FunFam" id="1.10.10.10:FF:000322">
    <property type="entry name" value="Probable disease resistance protein At1g63360"/>
    <property type="match status" value="1"/>
</dbReference>
<evidence type="ECO:0000256" key="2">
    <source>
        <dbReference type="ARBA" id="ARBA00022737"/>
    </source>
</evidence>
<dbReference type="EMBL" id="JAUJYO010000014">
    <property type="protein sequence ID" value="KAK1299370.1"/>
    <property type="molecule type" value="Genomic_DNA"/>
</dbReference>